<organism evidence="2 3">
    <name type="scientific">Actinomadura graeca</name>
    <dbReference type="NCBI Taxonomy" id="2750812"/>
    <lineage>
        <taxon>Bacteria</taxon>
        <taxon>Bacillati</taxon>
        <taxon>Actinomycetota</taxon>
        <taxon>Actinomycetes</taxon>
        <taxon>Streptosporangiales</taxon>
        <taxon>Thermomonosporaceae</taxon>
        <taxon>Actinomadura</taxon>
    </lineage>
</organism>
<proteinExistence type="predicted"/>
<dbReference type="Proteomes" id="UP001049518">
    <property type="component" value="Chromosome"/>
</dbReference>
<feature type="region of interest" description="Disordered" evidence="1">
    <location>
        <begin position="195"/>
        <end position="253"/>
    </location>
</feature>
<evidence type="ECO:0000256" key="1">
    <source>
        <dbReference type="SAM" id="MobiDB-lite"/>
    </source>
</evidence>
<feature type="compositionally biased region" description="Basic and acidic residues" evidence="1">
    <location>
        <begin position="204"/>
        <end position="214"/>
    </location>
</feature>
<gene>
    <name evidence="2" type="ORF">AGRA3207_002855</name>
</gene>
<dbReference type="EMBL" id="CP059572">
    <property type="protein sequence ID" value="QXJ21939.1"/>
    <property type="molecule type" value="Genomic_DNA"/>
</dbReference>
<evidence type="ECO:0000313" key="2">
    <source>
        <dbReference type="EMBL" id="QXJ21939.1"/>
    </source>
</evidence>
<keyword evidence="3" id="KW-1185">Reference proteome</keyword>
<sequence>MEAFRALLVVDAERFSAHSDVQLPRLHLEIRRVLAAAFEDSGLGDTWKGLRFVQSTGDGVLAVLPHEVAPRLADPFPRRLQDELAASAPGLRARGMRLRLRVAMHVGLVDDERPDAPGISAATVDVNRLVDGPPLRDALRDSDPEVTYAAFLFSAEMFSVYVAGGRTGLRESQFTEVAIAVKQFARHAHLYVPKPSRAPDIAEPAEHEAGDAEAPRASVPPGERPSIGGITIGGDGQNAIGNIVGGDLRQERR</sequence>
<name>A0ABX8QVC2_9ACTN</name>
<evidence type="ECO:0000313" key="3">
    <source>
        <dbReference type="Proteomes" id="UP001049518"/>
    </source>
</evidence>
<accession>A0ABX8QVC2</accession>
<reference evidence="2" key="1">
    <citation type="submission" date="2020-07" db="EMBL/GenBank/DDBJ databases">
        <authorList>
            <person name="Tarantini F.S."/>
            <person name="Hong K.W."/>
            <person name="Chan K.G."/>
        </authorList>
    </citation>
    <scope>NUCLEOTIDE SEQUENCE</scope>
    <source>
        <strain evidence="2">32-07</strain>
    </source>
</reference>
<protein>
    <submittedName>
        <fullName evidence="2">Uncharacterized protein</fullName>
    </submittedName>
</protein>
<dbReference type="RefSeq" id="WP_231335126.1">
    <property type="nucleotide sequence ID" value="NZ_CP059572.1"/>
</dbReference>